<reference evidence="3" key="1">
    <citation type="submission" date="2006-10" db="EMBL/GenBank/DDBJ databases">
        <title>Complete sequence of Solibacter usitatus Ellin6076.</title>
        <authorList>
            <consortium name="US DOE Joint Genome Institute"/>
            <person name="Copeland A."/>
            <person name="Lucas S."/>
            <person name="Lapidus A."/>
            <person name="Barry K."/>
            <person name="Detter J.C."/>
            <person name="Glavina del Rio T."/>
            <person name="Hammon N."/>
            <person name="Israni S."/>
            <person name="Dalin E."/>
            <person name="Tice H."/>
            <person name="Pitluck S."/>
            <person name="Thompson L.S."/>
            <person name="Brettin T."/>
            <person name="Bruce D."/>
            <person name="Han C."/>
            <person name="Tapia R."/>
            <person name="Gilna P."/>
            <person name="Schmutz J."/>
            <person name="Larimer F."/>
            <person name="Land M."/>
            <person name="Hauser L."/>
            <person name="Kyrpides N."/>
            <person name="Mikhailova N."/>
            <person name="Janssen P.H."/>
            <person name="Kuske C.R."/>
            <person name="Richardson P."/>
        </authorList>
    </citation>
    <scope>NUCLEOTIDE SEQUENCE</scope>
    <source>
        <strain evidence="3">Ellin6076</strain>
    </source>
</reference>
<evidence type="ECO:0000313" key="3">
    <source>
        <dbReference type="EMBL" id="ABJ88308.1"/>
    </source>
</evidence>
<dbReference type="GO" id="GO:0016887">
    <property type="term" value="F:ATP hydrolysis activity"/>
    <property type="evidence" value="ECO:0007669"/>
    <property type="project" value="InterPro"/>
</dbReference>
<dbReference type="PANTHER" id="PTHR30486:SF15">
    <property type="entry name" value="TYPE II_IV SECRETION SYSTEM ATPASE"/>
    <property type="match status" value="1"/>
</dbReference>
<name>Q01PW2_SOLUE</name>
<dbReference type="CDD" id="cd01130">
    <property type="entry name" value="VirB11-like_ATPase"/>
    <property type="match status" value="1"/>
</dbReference>
<dbReference type="eggNOG" id="COG4962">
    <property type="taxonomic scope" value="Bacteria"/>
</dbReference>
<sequence length="445" mass="49516">MGSNRPLPQRGGNPPVASKTADRYFELKSQIHRKLIGVLNLERASSIPKDRIRAEIGRVVERLLDEERVPMTTAEQSKIVEEVLDEVLGLGPLETLLKEPTISDILVNRYNKVFIERNGKLSETSVRFKDDAHLLHIIEKIVSQVGRRIDEAQPIVDARLQDGSRVNAIIPPLALDGPCLSIRRFGRHVITQDEMVQYKTLTPGMLRFLSACVQCKATVLISGGTGSGKTTTLNALSRFIPEEERIITIEDTAELQLQQRHVIKFETRPPNLNKEGGINQRILLRTALRMRPDRIIVGECRGAEALDMLQAMNTGVEGSMSTVHANTPKDAFSRLETMCMMADLEIPTRVILSQLASAIKLVVQVSRLQDGTRKVLSISEVLGVLDDKVHLQEIFTFERIGVTDTGKVQGRFKATGVTPKILDRLRISGVQLPPAIFEEVVPVNL</sequence>
<dbReference type="STRING" id="234267.Acid_7399"/>
<evidence type="ECO:0000259" key="2">
    <source>
        <dbReference type="SMART" id="SM00382"/>
    </source>
</evidence>
<dbReference type="InParanoid" id="Q01PW2"/>
<accession>Q01PW2</accession>
<dbReference type="AlphaFoldDB" id="Q01PW2"/>
<evidence type="ECO:0000256" key="1">
    <source>
        <dbReference type="ARBA" id="ARBA00006611"/>
    </source>
</evidence>
<proteinExistence type="inferred from homology"/>
<protein>
    <submittedName>
        <fullName evidence="3">Type II secretion system protein E</fullName>
    </submittedName>
</protein>
<dbReference type="InterPro" id="IPR003593">
    <property type="entry name" value="AAA+_ATPase"/>
</dbReference>
<dbReference type="InterPro" id="IPR001482">
    <property type="entry name" value="T2SS/T4SS_dom"/>
</dbReference>
<gene>
    <name evidence="3" type="ordered locus">Acid_7399</name>
</gene>
<dbReference type="SUPFAM" id="SSF52540">
    <property type="entry name" value="P-loop containing nucleoside triphosphate hydrolases"/>
    <property type="match status" value="1"/>
</dbReference>
<dbReference type="HOGENOM" id="CLU_005379_4_1_0"/>
<comment type="similarity">
    <text evidence="1">Belongs to the GSP E family.</text>
</comment>
<dbReference type="Gene3D" id="3.40.50.300">
    <property type="entry name" value="P-loop containing nucleotide triphosphate hydrolases"/>
    <property type="match status" value="1"/>
</dbReference>
<dbReference type="PANTHER" id="PTHR30486">
    <property type="entry name" value="TWITCHING MOTILITY PROTEIN PILT"/>
    <property type="match status" value="1"/>
</dbReference>
<dbReference type="Gene3D" id="3.30.450.380">
    <property type="match status" value="1"/>
</dbReference>
<dbReference type="EMBL" id="CP000473">
    <property type="protein sequence ID" value="ABJ88308.1"/>
    <property type="molecule type" value="Genomic_DNA"/>
</dbReference>
<dbReference type="Pfam" id="PF00437">
    <property type="entry name" value="T2SSE"/>
    <property type="match status" value="1"/>
</dbReference>
<organism evidence="3">
    <name type="scientific">Solibacter usitatus (strain Ellin6076)</name>
    <dbReference type="NCBI Taxonomy" id="234267"/>
    <lineage>
        <taxon>Bacteria</taxon>
        <taxon>Pseudomonadati</taxon>
        <taxon>Acidobacteriota</taxon>
        <taxon>Terriglobia</taxon>
        <taxon>Bryobacterales</taxon>
        <taxon>Solibacteraceae</taxon>
        <taxon>Candidatus Solibacter</taxon>
    </lineage>
</organism>
<dbReference type="SMART" id="SM00382">
    <property type="entry name" value="AAA"/>
    <property type="match status" value="1"/>
</dbReference>
<feature type="domain" description="AAA+ ATPase" evidence="2">
    <location>
        <begin position="215"/>
        <end position="352"/>
    </location>
</feature>
<dbReference type="InterPro" id="IPR050921">
    <property type="entry name" value="T4SS_GSP_E_ATPase"/>
</dbReference>
<dbReference type="KEGG" id="sus:Acid_7399"/>
<dbReference type="InterPro" id="IPR027417">
    <property type="entry name" value="P-loop_NTPase"/>
</dbReference>